<evidence type="ECO:0000259" key="2">
    <source>
        <dbReference type="PROSITE" id="PS50271"/>
    </source>
</evidence>
<keyword evidence="1" id="KW-0863">Zinc-finger</keyword>
<dbReference type="PROSITE" id="PS50271">
    <property type="entry name" value="ZF_UBP"/>
    <property type="match status" value="1"/>
</dbReference>
<dbReference type="Pfam" id="PF02148">
    <property type="entry name" value="zf-UBP"/>
    <property type="match status" value="1"/>
</dbReference>
<keyword evidence="1" id="KW-0479">Metal-binding</keyword>
<reference evidence="3" key="2">
    <citation type="submission" date="2020-12" db="EMBL/GenBank/DDBJ databases">
        <authorList>
            <person name="Kanost M."/>
        </authorList>
    </citation>
    <scope>NUCLEOTIDE SEQUENCE</scope>
</reference>
<comment type="caution">
    <text evidence="3">The sequence shown here is derived from an EMBL/GenBank/DDBJ whole genome shotgun (WGS) entry which is preliminary data.</text>
</comment>
<accession>A0A921ZVU0</accession>
<name>A0A921ZVU0_MANSE</name>
<feature type="domain" description="UBP-type" evidence="2">
    <location>
        <begin position="6"/>
        <end position="80"/>
    </location>
</feature>
<dbReference type="InterPro" id="IPR001607">
    <property type="entry name" value="Znf_UBP"/>
</dbReference>
<organism evidence="3 4">
    <name type="scientific">Manduca sexta</name>
    <name type="common">Tobacco hawkmoth</name>
    <name type="synonym">Tobacco hornworm</name>
    <dbReference type="NCBI Taxonomy" id="7130"/>
    <lineage>
        <taxon>Eukaryota</taxon>
        <taxon>Metazoa</taxon>
        <taxon>Ecdysozoa</taxon>
        <taxon>Arthropoda</taxon>
        <taxon>Hexapoda</taxon>
        <taxon>Insecta</taxon>
        <taxon>Pterygota</taxon>
        <taxon>Neoptera</taxon>
        <taxon>Endopterygota</taxon>
        <taxon>Lepidoptera</taxon>
        <taxon>Glossata</taxon>
        <taxon>Ditrysia</taxon>
        <taxon>Bombycoidea</taxon>
        <taxon>Sphingidae</taxon>
        <taxon>Sphinginae</taxon>
        <taxon>Sphingini</taxon>
        <taxon>Manduca</taxon>
    </lineage>
</organism>
<reference evidence="3" key="1">
    <citation type="journal article" date="2016" name="Insect Biochem. Mol. Biol.">
        <title>Multifaceted biological insights from a draft genome sequence of the tobacco hornworm moth, Manduca sexta.</title>
        <authorList>
            <person name="Kanost M.R."/>
            <person name="Arrese E.L."/>
            <person name="Cao X."/>
            <person name="Chen Y.R."/>
            <person name="Chellapilla S."/>
            <person name="Goldsmith M.R."/>
            <person name="Grosse-Wilde E."/>
            <person name="Heckel D.G."/>
            <person name="Herndon N."/>
            <person name="Jiang H."/>
            <person name="Papanicolaou A."/>
            <person name="Qu J."/>
            <person name="Soulages J.L."/>
            <person name="Vogel H."/>
            <person name="Walters J."/>
            <person name="Waterhouse R.M."/>
            <person name="Ahn S.J."/>
            <person name="Almeida F.C."/>
            <person name="An C."/>
            <person name="Aqrawi P."/>
            <person name="Bretschneider A."/>
            <person name="Bryant W.B."/>
            <person name="Bucks S."/>
            <person name="Chao H."/>
            <person name="Chevignon G."/>
            <person name="Christen J.M."/>
            <person name="Clarke D.F."/>
            <person name="Dittmer N.T."/>
            <person name="Ferguson L.C.F."/>
            <person name="Garavelou S."/>
            <person name="Gordon K.H.J."/>
            <person name="Gunaratna R.T."/>
            <person name="Han Y."/>
            <person name="Hauser F."/>
            <person name="He Y."/>
            <person name="Heidel-Fischer H."/>
            <person name="Hirsh A."/>
            <person name="Hu Y."/>
            <person name="Jiang H."/>
            <person name="Kalra D."/>
            <person name="Klinner C."/>
            <person name="Konig C."/>
            <person name="Kovar C."/>
            <person name="Kroll A.R."/>
            <person name="Kuwar S.S."/>
            <person name="Lee S.L."/>
            <person name="Lehman R."/>
            <person name="Li K."/>
            <person name="Li Z."/>
            <person name="Liang H."/>
            <person name="Lovelace S."/>
            <person name="Lu Z."/>
            <person name="Mansfield J.H."/>
            <person name="McCulloch K.J."/>
            <person name="Mathew T."/>
            <person name="Morton B."/>
            <person name="Muzny D.M."/>
            <person name="Neunemann D."/>
            <person name="Ongeri F."/>
            <person name="Pauchet Y."/>
            <person name="Pu L.L."/>
            <person name="Pyrousis I."/>
            <person name="Rao X.J."/>
            <person name="Redding A."/>
            <person name="Roesel C."/>
            <person name="Sanchez-Gracia A."/>
            <person name="Schaack S."/>
            <person name="Shukla A."/>
            <person name="Tetreau G."/>
            <person name="Wang Y."/>
            <person name="Xiong G.H."/>
            <person name="Traut W."/>
            <person name="Walsh T.K."/>
            <person name="Worley K.C."/>
            <person name="Wu D."/>
            <person name="Wu W."/>
            <person name="Wu Y.Q."/>
            <person name="Zhang X."/>
            <person name="Zou Z."/>
            <person name="Zucker H."/>
            <person name="Briscoe A.D."/>
            <person name="Burmester T."/>
            <person name="Clem R.J."/>
            <person name="Feyereisen R."/>
            <person name="Grimmelikhuijzen C.J.P."/>
            <person name="Hamodrakas S.J."/>
            <person name="Hansson B.S."/>
            <person name="Huguet E."/>
            <person name="Jermiin L.S."/>
            <person name="Lan Q."/>
            <person name="Lehman H.K."/>
            <person name="Lorenzen M."/>
            <person name="Merzendorfer H."/>
            <person name="Michalopoulos I."/>
            <person name="Morton D.B."/>
            <person name="Muthukrishnan S."/>
            <person name="Oakeshott J.G."/>
            <person name="Palmer W."/>
            <person name="Park Y."/>
            <person name="Passarelli A.L."/>
            <person name="Rozas J."/>
            <person name="Schwartz L.M."/>
            <person name="Smith W."/>
            <person name="Southgate A."/>
            <person name="Vilcinskas A."/>
            <person name="Vogt R."/>
            <person name="Wang P."/>
            <person name="Werren J."/>
            <person name="Yu X.Q."/>
            <person name="Zhou J.J."/>
            <person name="Brown S.J."/>
            <person name="Scherer S.E."/>
            <person name="Richards S."/>
            <person name="Blissard G.W."/>
        </authorList>
    </citation>
    <scope>NUCLEOTIDE SEQUENCE</scope>
</reference>
<protein>
    <recommendedName>
        <fullName evidence="2">UBP-type domain-containing protein</fullName>
    </recommendedName>
</protein>
<dbReference type="AlphaFoldDB" id="A0A921ZVU0"/>
<keyword evidence="1" id="KW-0862">Zinc</keyword>
<evidence type="ECO:0000256" key="1">
    <source>
        <dbReference type="PROSITE-ProRule" id="PRU00502"/>
    </source>
</evidence>
<dbReference type="Proteomes" id="UP000791440">
    <property type="component" value="Unassembled WGS sequence"/>
</dbReference>
<evidence type="ECO:0000313" key="4">
    <source>
        <dbReference type="Proteomes" id="UP000791440"/>
    </source>
</evidence>
<evidence type="ECO:0000313" key="3">
    <source>
        <dbReference type="EMBL" id="KAG6465177.1"/>
    </source>
</evidence>
<proteinExistence type="predicted"/>
<dbReference type="EMBL" id="JH669399">
    <property type="protein sequence ID" value="KAG6465177.1"/>
    <property type="molecule type" value="Genomic_DNA"/>
</dbReference>
<sequence>MEKRRVTCEHLNKLVDVLGRELWQSKETLTCFDCGCSGPNLWICLQPECHHIGCSEGKNDHSTIHQKVNYYKYNYLLFKT</sequence>
<gene>
    <name evidence="3" type="ORF">O3G_MSEX014984</name>
</gene>
<dbReference type="GO" id="GO:0008270">
    <property type="term" value="F:zinc ion binding"/>
    <property type="evidence" value="ECO:0007669"/>
    <property type="project" value="UniProtKB-KW"/>
</dbReference>
<keyword evidence="4" id="KW-1185">Reference proteome</keyword>